<dbReference type="RefSeq" id="WP_109021051.1">
    <property type="nucleotide sequence ID" value="NZ_AP025028.1"/>
</dbReference>
<proteinExistence type="predicted"/>
<name>A0ABN6KL46_9LEPT</name>
<sequence length="171" mass="20246">MYFRIAFFIISILFLGCAGFSNPVRQATPPDSSFPPTPVRLHFTGFGFYEKEKLKLRETILQSGYTEDPNADSLLEVKLEEIEHYYENINLHRLNFVLSLVSVSLIPYRIDTDHKITYRYAKEKVIKESEYQLHLSQYRGILILFLSPFYWPSRAFYQNIEETWKQESTNK</sequence>
<keyword evidence="2" id="KW-1185">Reference proteome</keyword>
<dbReference type="Proteomes" id="UP000245263">
    <property type="component" value="Chromosome 1"/>
</dbReference>
<dbReference type="EMBL" id="AP025028">
    <property type="protein sequence ID" value="BDA80022.1"/>
    <property type="molecule type" value="Genomic_DNA"/>
</dbReference>
<dbReference type="PROSITE" id="PS51257">
    <property type="entry name" value="PROKAR_LIPOPROTEIN"/>
    <property type="match status" value="1"/>
</dbReference>
<reference evidence="1 2" key="1">
    <citation type="submission" date="2021-08" db="EMBL/GenBank/DDBJ databases">
        <title>Complete genome sequence of Leptospira kobayashii strain E30.</title>
        <authorList>
            <person name="Nakao R."/>
            <person name="Nakamura S."/>
            <person name="Masuzawa T."/>
            <person name="Koizumi N."/>
        </authorList>
    </citation>
    <scope>NUCLEOTIDE SEQUENCE [LARGE SCALE GENOMIC DNA]</scope>
    <source>
        <strain evidence="1 2">E30</strain>
    </source>
</reference>
<gene>
    <name evidence="1" type="ORF">LPTSP3_g29520</name>
</gene>
<evidence type="ECO:0000313" key="2">
    <source>
        <dbReference type="Proteomes" id="UP000245263"/>
    </source>
</evidence>
<protein>
    <recommendedName>
        <fullName evidence="3">Lipoprotein</fullName>
    </recommendedName>
</protein>
<organism evidence="1 2">
    <name type="scientific">Leptospira kobayashii</name>
    <dbReference type="NCBI Taxonomy" id="1917830"/>
    <lineage>
        <taxon>Bacteria</taxon>
        <taxon>Pseudomonadati</taxon>
        <taxon>Spirochaetota</taxon>
        <taxon>Spirochaetia</taxon>
        <taxon>Leptospirales</taxon>
        <taxon>Leptospiraceae</taxon>
        <taxon>Leptospira</taxon>
    </lineage>
</organism>
<evidence type="ECO:0000313" key="1">
    <source>
        <dbReference type="EMBL" id="BDA80022.1"/>
    </source>
</evidence>
<evidence type="ECO:0008006" key="3">
    <source>
        <dbReference type="Google" id="ProtNLM"/>
    </source>
</evidence>
<accession>A0ABN6KL46</accession>